<dbReference type="PANTHER" id="PTHR11364">
    <property type="entry name" value="THIOSULFATE SULFERTANSFERASE"/>
    <property type="match status" value="1"/>
</dbReference>
<keyword evidence="9" id="KW-1185">Reference proteome</keyword>
<evidence type="ECO:0000256" key="5">
    <source>
        <dbReference type="ARBA" id="ARBA00051793"/>
    </source>
</evidence>
<keyword evidence="3 6" id="KW-0808">Transferase</keyword>
<proteinExistence type="predicted"/>
<keyword evidence="4" id="KW-0677">Repeat</keyword>
<dbReference type="CDD" id="cd01448">
    <property type="entry name" value="TST_Repeat_1"/>
    <property type="match status" value="1"/>
</dbReference>
<evidence type="ECO:0000259" key="7">
    <source>
        <dbReference type="PROSITE" id="PS50206"/>
    </source>
</evidence>
<evidence type="ECO:0000256" key="1">
    <source>
        <dbReference type="ARBA" id="ARBA00004496"/>
    </source>
</evidence>
<feature type="domain" description="Rhodanese" evidence="7">
    <location>
        <begin position="18"/>
        <end position="135"/>
    </location>
</feature>
<dbReference type="InterPro" id="IPR001763">
    <property type="entry name" value="Rhodanese-like_dom"/>
</dbReference>
<dbReference type="PROSITE" id="PS50206">
    <property type="entry name" value="RHODANESE_3"/>
    <property type="match status" value="2"/>
</dbReference>
<dbReference type="PROSITE" id="PS00380">
    <property type="entry name" value="RHODANESE_1"/>
    <property type="match status" value="1"/>
</dbReference>
<dbReference type="PROSITE" id="PS00683">
    <property type="entry name" value="RHODANESE_2"/>
    <property type="match status" value="1"/>
</dbReference>
<evidence type="ECO:0000256" key="4">
    <source>
        <dbReference type="ARBA" id="ARBA00022737"/>
    </source>
</evidence>
<evidence type="ECO:0000313" key="9">
    <source>
        <dbReference type="Proteomes" id="UP000478740"/>
    </source>
</evidence>
<evidence type="ECO:0000256" key="6">
    <source>
        <dbReference type="RuleBase" id="RU000507"/>
    </source>
</evidence>
<dbReference type="InterPro" id="IPR001307">
    <property type="entry name" value="Thiosulphate_STrfase_CS"/>
</dbReference>
<organism evidence="8 9">
    <name type="scientific">Paracoccus shanxieyensis</name>
    <dbReference type="NCBI Taxonomy" id="2675752"/>
    <lineage>
        <taxon>Bacteria</taxon>
        <taxon>Pseudomonadati</taxon>
        <taxon>Pseudomonadota</taxon>
        <taxon>Alphaproteobacteria</taxon>
        <taxon>Rhodobacterales</taxon>
        <taxon>Paracoccaceae</taxon>
        <taxon>Paracoccus</taxon>
    </lineage>
</organism>
<dbReference type="CDD" id="cd01449">
    <property type="entry name" value="TST_Repeat_2"/>
    <property type="match status" value="1"/>
</dbReference>
<gene>
    <name evidence="8" type="primary">sseA</name>
    <name evidence="8" type="ORF">GL284_14190</name>
</gene>
<comment type="caution">
    <text evidence="8">The sequence shown here is derived from an EMBL/GenBank/DDBJ whole genome shotgun (WGS) entry which is preliminary data.</text>
</comment>
<dbReference type="FunFam" id="3.40.250.10:FF:000001">
    <property type="entry name" value="Sulfurtransferase"/>
    <property type="match status" value="1"/>
</dbReference>
<dbReference type="SUPFAM" id="SSF52821">
    <property type="entry name" value="Rhodanese/Cell cycle control phosphatase"/>
    <property type="match status" value="2"/>
</dbReference>
<evidence type="ECO:0000313" key="8">
    <source>
        <dbReference type="EMBL" id="MTH65419.1"/>
    </source>
</evidence>
<sequence>MTLSLPGPLVSSEWLARHLNDVVVLDATFTMPGADPDAAAIYAAGHIPGARFFDIETIADTASPLPHMVPSAQEFAQIAGRLGVADGAPVVVYDRAGLMSAGRAWWMLRMFGHENVAVLDGGLKAWTDEGRPVTTDLPALAAERFTPAPRRDLVTDRAAVLANVTDQTAQVIDARSAERFEGRVPEPRAGLRSGHIPHSRNLPFNLLSDPATGKVLPPEALRDVFLQAGVDLDRPIITSCGSGVTASALAFALALLGRTDVAVYDGSWSEWGQGTQTPVATGPAEDA</sequence>
<dbReference type="GO" id="GO:0016784">
    <property type="term" value="F:3-mercaptopyruvate sulfurtransferase activity"/>
    <property type="evidence" value="ECO:0007669"/>
    <property type="project" value="UniProtKB-EC"/>
</dbReference>
<dbReference type="RefSeq" id="WP_155045293.1">
    <property type="nucleotide sequence ID" value="NZ_WMIH01000013.1"/>
</dbReference>
<dbReference type="InterPro" id="IPR045078">
    <property type="entry name" value="TST/MPST-like"/>
</dbReference>
<dbReference type="NCBIfam" id="NF008557">
    <property type="entry name" value="PRK11493.1"/>
    <property type="match status" value="1"/>
</dbReference>
<reference evidence="8 9" key="1">
    <citation type="submission" date="2019-11" db="EMBL/GenBank/DDBJ databases">
        <authorList>
            <person name="Dong K."/>
        </authorList>
    </citation>
    <scope>NUCLEOTIDE SEQUENCE [LARGE SCALE GENOMIC DNA]</scope>
    <source>
        <strain evidence="8 9">DK608</strain>
    </source>
</reference>
<dbReference type="PANTHER" id="PTHR11364:SF27">
    <property type="entry name" value="SULFURTRANSFERASE"/>
    <property type="match status" value="1"/>
</dbReference>
<evidence type="ECO:0000256" key="2">
    <source>
        <dbReference type="ARBA" id="ARBA00022490"/>
    </source>
</evidence>
<dbReference type="SMART" id="SM00450">
    <property type="entry name" value="RHOD"/>
    <property type="match status" value="2"/>
</dbReference>
<dbReference type="FunFam" id="3.40.250.10:FF:000015">
    <property type="entry name" value="Sulfurtransferase"/>
    <property type="match status" value="1"/>
</dbReference>
<dbReference type="GO" id="GO:0005737">
    <property type="term" value="C:cytoplasm"/>
    <property type="evidence" value="ECO:0007669"/>
    <property type="project" value="UniProtKB-SubCell"/>
</dbReference>
<name>A0A6L6IZR6_9RHOB</name>
<keyword evidence="2" id="KW-0963">Cytoplasm</keyword>
<dbReference type="Pfam" id="PF00581">
    <property type="entry name" value="Rhodanese"/>
    <property type="match status" value="2"/>
</dbReference>
<evidence type="ECO:0000256" key="3">
    <source>
        <dbReference type="ARBA" id="ARBA00022679"/>
    </source>
</evidence>
<protein>
    <recommendedName>
        <fullName evidence="6">Sulfurtransferase</fullName>
    </recommendedName>
</protein>
<accession>A0A6L6IZR6</accession>
<dbReference type="AlphaFoldDB" id="A0A6L6IZR6"/>
<comment type="catalytic activity">
    <reaction evidence="5">
        <text>2-oxo-3-sulfanylpropanoate + [thioredoxin]-dithiol = [thioredoxin]-disulfide + hydrogen sulfide + pyruvate + H(+)</text>
        <dbReference type="Rhea" id="RHEA:21740"/>
        <dbReference type="Rhea" id="RHEA-COMP:10698"/>
        <dbReference type="Rhea" id="RHEA-COMP:10700"/>
        <dbReference type="ChEBI" id="CHEBI:15361"/>
        <dbReference type="ChEBI" id="CHEBI:15378"/>
        <dbReference type="ChEBI" id="CHEBI:29919"/>
        <dbReference type="ChEBI" id="CHEBI:29950"/>
        <dbReference type="ChEBI" id="CHEBI:50058"/>
        <dbReference type="ChEBI" id="CHEBI:57678"/>
        <dbReference type="EC" id="2.8.1.2"/>
    </reaction>
    <physiologicalReaction direction="left-to-right" evidence="5">
        <dbReference type="Rhea" id="RHEA:21741"/>
    </physiologicalReaction>
</comment>
<comment type="subcellular location">
    <subcellularLocation>
        <location evidence="1">Cytoplasm</location>
    </subcellularLocation>
</comment>
<dbReference type="GO" id="GO:0004792">
    <property type="term" value="F:thiosulfate-cyanide sulfurtransferase activity"/>
    <property type="evidence" value="ECO:0007669"/>
    <property type="project" value="InterPro"/>
</dbReference>
<dbReference type="Gene3D" id="3.40.250.10">
    <property type="entry name" value="Rhodanese-like domain"/>
    <property type="match status" value="2"/>
</dbReference>
<feature type="domain" description="Rhodanese" evidence="7">
    <location>
        <begin position="165"/>
        <end position="280"/>
    </location>
</feature>
<dbReference type="Proteomes" id="UP000478740">
    <property type="component" value="Unassembled WGS sequence"/>
</dbReference>
<dbReference type="EMBL" id="WMII01000013">
    <property type="protein sequence ID" value="MTH65419.1"/>
    <property type="molecule type" value="Genomic_DNA"/>
</dbReference>
<dbReference type="InterPro" id="IPR036873">
    <property type="entry name" value="Rhodanese-like_dom_sf"/>
</dbReference>